<feature type="domain" description="NAD-dependent epimerase/dehydratase" evidence="1">
    <location>
        <begin position="3"/>
        <end position="76"/>
    </location>
</feature>
<dbReference type="PANTHER" id="PTHR48079">
    <property type="entry name" value="PROTEIN YEEZ"/>
    <property type="match status" value="1"/>
</dbReference>
<dbReference type="CDD" id="cd05262">
    <property type="entry name" value="SDR_a7"/>
    <property type="match status" value="1"/>
</dbReference>
<accession>A0A0D6PI61</accession>
<protein>
    <submittedName>
        <fullName evidence="2">NAD dependent epimerase/dehydratase</fullName>
    </submittedName>
</protein>
<evidence type="ECO:0000259" key="1">
    <source>
        <dbReference type="Pfam" id="PF01370"/>
    </source>
</evidence>
<gene>
    <name evidence="2" type="ORF">Aam_090_020</name>
</gene>
<dbReference type="InterPro" id="IPR051783">
    <property type="entry name" value="NAD(P)-dependent_oxidoreduct"/>
</dbReference>
<keyword evidence="3" id="KW-1185">Reference proteome</keyword>
<dbReference type="EMBL" id="BANC01000088">
    <property type="protein sequence ID" value="GAN81342.1"/>
    <property type="molecule type" value="Genomic_DNA"/>
</dbReference>
<dbReference type="Gene3D" id="3.40.50.720">
    <property type="entry name" value="NAD(P)-binding Rossmann-like Domain"/>
    <property type="match status" value="1"/>
</dbReference>
<reference evidence="2 3" key="1">
    <citation type="submission" date="2012-11" db="EMBL/GenBank/DDBJ databases">
        <title>Whole genome sequence of Acidocella aminolytica 101 = DSM 11237.</title>
        <authorList>
            <person name="Azuma Y."/>
            <person name="Higashiura N."/>
            <person name="Hirakawa H."/>
            <person name="Matsushita K."/>
        </authorList>
    </citation>
    <scope>NUCLEOTIDE SEQUENCE [LARGE SCALE GENOMIC DNA]</scope>
    <source>
        <strain evidence="3">101 / DSM 11237</strain>
    </source>
</reference>
<dbReference type="InterPro" id="IPR036291">
    <property type="entry name" value="NAD(P)-bd_dom_sf"/>
</dbReference>
<evidence type="ECO:0000313" key="3">
    <source>
        <dbReference type="Proteomes" id="UP000032668"/>
    </source>
</evidence>
<dbReference type="Proteomes" id="UP000032668">
    <property type="component" value="Unassembled WGS sequence"/>
</dbReference>
<comment type="caution">
    <text evidence="2">The sequence shown here is derived from an EMBL/GenBank/DDBJ whole genome shotgun (WGS) entry which is preliminary data.</text>
</comment>
<dbReference type="InterPro" id="IPR001509">
    <property type="entry name" value="Epimerase_deHydtase"/>
</dbReference>
<dbReference type="SUPFAM" id="SSF51735">
    <property type="entry name" value="NAD(P)-binding Rossmann-fold domains"/>
    <property type="match status" value="1"/>
</dbReference>
<dbReference type="GO" id="GO:0004029">
    <property type="term" value="F:aldehyde dehydrogenase (NAD+) activity"/>
    <property type="evidence" value="ECO:0007669"/>
    <property type="project" value="TreeGrafter"/>
</dbReference>
<name>A0A0D6PI61_9PROT</name>
<dbReference type="RefSeq" id="WP_048879732.1">
    <property type="nucleotide sequence ID" value="NZ_BANC01000088.1"/>
</dbReference>
<dbReference type="STRING" id="1120923.SAMN02746095_03488"/>
<proteinExistence type="predicted"/>
<dbReference type="GO" id="GO:0005737">
    <property type="term" value="C:cytoplasm"/>
    <property type="evidence" value="ECO:0007669"/>
    <property type="project" value="TreeGrafter"/>
</dbReference>
<dbReference type="Pfam" id="PF01370">
    <property type="entry name" value="Epimerase"/>
    <property type="match status" value="1"/>
</dbReference>
<organism evidence="2 3">
    <name type="scientific">Acidocella aminolytica 101 = DSM 11237</name>
    <dbReference type="NCBI Taxonomy" id="1120923"/>
    <lineage>
        <taxon>Bacteria</taxon>
        <taxon>Pseudomonadati</taxon>
        <taxon>Pseudomonadota</taxon>
        <taxon>Alphaproteobacteria</taxon>
        <taxon>Acetobacterales</taxon>
        <taxon>Acidocellaceae</taxon>
        <taxon>Acidocella</taxon>
    </lineage>
</organism>
<dbReference type="OrthoDB" id="9787292at2"/>
<dbReference type="AlphaFoldDB" id="A0A0D6PI61"/>
<evidence type="ECO:0000313" key="2">
    <source>
        <dbReference type="EMBL" id="GAN81342.1"/>
    </source>
</evidence>
<dbReference type="PANTHER" id="PTHR48079:SF6">
    <property type="entry name" value="NAD(P)-BINDING DOMAIN-CONTAINING PROTEIN-RELATED"/>
    <property type="match status" value="1"/>
</dbReference>
<sequence>MRVFVTGATGFIGSEVVKDLIGAGHHVLGLCRSKEKAPALAALGAEVHQGDLTDLESLRQGAAAADGVIHLAFIHDFSKFAENAEIDRRAIEAIGSVLKGSNRPLLVTSGLGLLATGRIATETDKPSPDFPRVSEAAAWASGCNAGAVRLPQVHDTAKQGFITYLTGVYRQQSQCAYIGDGENRWPAVPVQDAAHLYRLALEKAEPNAIYHAVAEEGVTLRAIAETIGLRLNLPVNAIPASEAQAFFGWLAPFAGLDMPASSTQTREKLGWQPTGRGLLDDLRELQI</sequence>